<dbReference type="InterPro" id="IPR011527">
    <property type="entry name" value="ABC1_TM_dom"/>
</dbReference>
<dbReference type="PROSITE" id="PS00211">
    <property type="entry name" value="ABC_TRANSPORTER_1"/>
    <property type="match status" value="3"/>
</dbReference>
<comment type="subcellular location">
    <subcellularLocation>
        <location evidence="1">Membrane</location>
        <topology evidence="1">Multi-pass membrane protein</topology>
    </subcellularLocation>
</comment>
<proteinExistence type="inferred from homology"/>
<evidence type="ECO:0000313" key="13">
    <source>
        <dbReference type="Proteomes" id="UP000232323"/>
    </source>
</evidence>
<feature type="region of interest" description="Disordered" evidence="8">
    <location>
        <begin position="205"/>
        <end position="249"/>
    </location>
</feature>
<dbReference type="GO" id="GO:0005524">
    <property type="term" value="F:ATP binding"/>
    <property type="evidence" value="ECO:0007669"/>
    <property type="project" value="UniProtKB-KW"/>
</dbReference>
<dbReference type="STRING" id="1157962.A0A250X2V1"/>
<evidence type="ECO:0000256" key="8">
    <source>
        <dbReference type="SAM" id="MobiDB-lite"/>
    </source>
</evidence>
<evidence type="ECO:0000256" key="5">
    <source>
        <dbReference type="ARBA" id="ARBA00022989"/>
    </source>
</evidence>
<dbReference type="SUPFAM" id="SSF52540">
    <property type="entry name" value="P-loop containing nucleoside triphosphate hydrolases"/>
    <property type="match status" value="2"/>
</dbReference>
<keyword evidence="13" id="KW-1185">Reference proteome</keyword>
<reference evidence="12 13" key="1">
    <citation type="submission" date="2017-08" db="EMBL/GenBank/DDBJ databases">
        <title>Acidophilic green algal genome provides insights into adaptation to an acidic environment.</title>
        <authorList>
            <person name="Hirooka S."/>
            <person name="Hirose Y."/>
            <person name="Kanesaki Y."/>
            <person name="Higuchi S."/>
            <person name="Fujiwara T."/>
            <person name="Onuma R."/>
            <person name="Era A."/>
            <person name="Ohbayashi R."/>
            <person name="Uzuka A."/>
            <person name="Nozaki H."/>
            <person name="Yoshikawa H."/>
            <person name="Miyagishima S.Y."/>
        </authorList>
    </citation>
    <scope>NUCLEOTIDE SEQUENCE [LARGE SCALE GENOMIC DNA]</scope>
    <source>
        <strain evidence="12 13">NIES-2499</strain>
    </source>
</reference>
<dbReference type="InterPro" id="IPR017871">
    <property type="entry name" value="ABC_transporter-like_CS"/>
</dbReference>
<evidence type="ECO:0000256" key="7">
    <source>
        <dbReference type="ARBA" id="ARBA00024363"/>
    </source>
</evidence>
<feature type="domain" description="ABC transmembrane type-1" evidence="11">
    <location>
        <begin position="279"/>
        <end position="620"/>
    </location>
</feature>
<evidence type="ECO:0000256" key="6">
    <source>
        <dbReference type="ARBA" id="ARBA00023136"/>
    </source>
</evidence>
<evidence type="ECO:0000259" key="10">
    <source>
        <dbReference type="PROSITE" id="PS50893"/>
    </source>
</evidence>
<feature type="transmembrane region" description="Helical" evidence="9">
    <location>
        <begin position="74"/>
        <end position="97"/>
    </location>
</feature>
<keyword evidence="5 9" id="KW-1133">Transmembrane helix</keyword>
<protein>
    <recommendedName>
        <fullName evidence="14">ABC transmembrane type-1 domain-containing protein</fullName>
    </recommendedName>
</protein>
<feature type="transmembrane region" description="Helical" evidence="9">
    <location>
        <begin position="109"/>
        <end position="129"/>
    </location>
</feature>
<accession>A0A250X2V1</accession>
<dbReference type="Pfam" id="PF00664">
    <property type="entry name" value="ABC_membrane"/>
    <property type="match status" value="1"/>
</dbReference>
<keyword evidence="2 9" id="KW-0812">Transmembrane</keyword>
<dbReference type="InterPro" id="IPR027417">
    <property type="entry name" value="P-loop_NTPase"/>
</dbReference>
<sequence>MLNDEVAMEWWCGLAFDAPIIGTTLSPCYFESTAALILPLLLSGTLLAGLPTLQRISHLIAEGKPSKGTTSTEGLSIAACFFLSAMHILHLVLVLAVPTLSEFKFHSAWNGSAAACWLICLWISVRSSWVHTYLDLRPVSGAAMLIYAFQVYSFFATYTVPGGYPSSYYRGSTWTVLLQTLVSLGVLRMDMLRAAAGSFLRPSQDEEGYEALPGSDGPSDAEAGKAGGATAASKKAAGGSGGAAEGTATEEEPRTWISLFWDAVMYVWPETWVLQLRTLGCLMLLAVVRVLNISVPIIYKHLIDILADASSSTSQADRLRSQAAASLDDLSLYDPSFGAAAASSSSSLLLACAELANKYSLKDILYPWTVLYIAAIFFQGGGGGAFMGVLNQARAYLWIPVAQDAFRRISLRVYSHIMDLDLNFHLHKKTGEVTKMVNRGTEAMQNILSNILFSIGPQLIDVLISSTYLAQAMDPMIAIIMFFTVASYMPITIIITEWRGKLRRDVNRTDQACAAKVTDTLMNYETVKYFTNEQYESQQYAKAIQEYQKADFISSASMNFLNVVQSLIMFLGASSGLLVCVAGVQRGELTVGDTVLYMALMAQLYQPLSFFGSNYRVIQTYMIDMENLLNLLDKRPVVNDKPGAKQLVVHQGEVTYDDVSFGYDITNPVIKSVSFTVPGGRTIAFVGATGSGKSTLTRLLFRFYDVNSGAIRVDGQDVRDVTQQSLRKVIGMVPQDTVLFNDNILNNIRYGETTASDEQVFAAAEAACIHEAISTRFPKGYETTVGERGLRLSGGEKQRVAFARAILKNPQVRLDGLRLSGGEKQRVAFARAILKNPQVRLDGLRLSSGEKQRVAFARAILKNPQVRLDGLRLSSG</sequence>
<evidence type="ECO:0000259" key="11">
    <source>
        <dbReference type="PROSITE" id="PS50929"/>
    </source>
</evidence>
<dbReference type="Proteomes" id="UP000232323">
    <property type="component" value="Unassembled WGS sequence"/>
</dbReference>
<feature type="compositionally biased region" description="Low complexity" evidence="8">
    <location>
        <begin position="228"/>
        <end position="237"/>
    </location>
</feature>
<keyword evidence="3" id="KW-0547">Nucleotide-binding</keyword>
<dbReference type="OrthoDB" id="6500128at2759"/>
<evidence type="ECO:0000256" key="9">
    <source>
        <dbReference type="SAM" id="Phobius"/>
    </source>
</evidence>
<feature type="transmembrane region" description="Helical" evidence="9">
    <location>
        <begin position="141"/>
        <end position="161"/>
    </location>
</feature>
<feature type="transmembrane region" description="Helical" evidence="9">
    <location>
        <begin position="365"/>
        <end position="390"/>
    </location>
</feature>
<dbReference type="Pfam" id="PF00005">
    <property type="entry name" value="ABC_tran"/>
    <property type="match status" value="1"/>
</dbReference>
<keyword evidence="6 9" id="KW-0472">Membrane</keyword>
<dbReference type="PANTHER" id="PTHR24221">
    <property type="entry name" value="ATP-BINDING CASSETTE SUB-FAMILY B"/>
    <property type="match status" value="1"/>
</dbReference>
<comment type="similarity">
    <text evidence="7">Belongs to the ABC transporter superfamily. ABCB family. Heavy Metal importer (TC 3.A.1.210) subfamily.</text>
</comment>
<dbReference type="InterPro" id="IPR003593">
    <property type="entry name" value="AAA+_ATPase"/>
</dbReference>
<dbReference type="InterPro" id="IPR036640">
    <property type="entry name" value="ABC1_TM_sf"/>
</dbReference>
<keyword evidence="4" id="KW-0067">ATP-binding</keyword>
<dbReference type="GO" id="GO:0016887">
    <property type="term" value="F:ATP hydrolysis activity"/>
    <property type="evidence" value="ECO:0007669"/>
    <property type="project" value="InterPro"/>
</dbReference>
<feature type="transmembrane region" description="Helical" evidence="9">
    <location>
        <begin position="596"/>
        <end position="615"/>
    </location>
</feature>
<feature type="transmembrane region" description="Helical" evidence="9">
    <location>
        <begin position="476"/>
        <end position="495"/>
    </location>
</feature>
<dbReference type="SMART" id="SM00382">
    <property type="entry name" value="AAA"/>
    <property type="match status" value="1"/>
</dbReference>
<evidence type="ECO:0000313" key="12">
    <source>
        <dbReference type="EMBL" id="GAX77414.1"/>
    </source>
</evidence>
<comment type="caution">
    <text evidence="12">The sequence shown here is derived from an EMBL/GenBank/DDBJ whole genome shotgun (WGS) entry which is preliminary data.</text>
</comment>
<name>A0A250X2V1_9CHLO</name>
<dbReference type="SUPFAM" id="SSF90123">
    <property type="entry name" value="ABC transporter transmembrane region"/>
    <property type="match status" value="1"/>
</dbReference>
<dbReference type="GO" id="GO:0016020">
    <property type="term" value="C:membrane"/>
    <property type="evidence" value="ECO:0007669"/>
    <property type="project" value="UniProtKB-SubCell"/>
</dbReference>
<evidence type="ECO:0000256" key="2">
    <source>
        <dbReference type="ARBA" id="ARBA00022692"/>
    </source>
</evidence>
<feature type="domain" description="ABC transporter" evidence="10">
    <location>
        <begin position="654"/>
        <end position="873"/>
    </location>
</feature>
<feature type="transmembrane region" description="Helical" evidence="9">
    <location>
        <begin position="34"/>
        <end position="53"/>
    </location>
</feature>
<dbReference type="PROSITE" id="PS50893">
    <property type="entry name" value="ABC_TRANSPORTER_2"/>
    <property type="match status" value="1"/>
</dbReference>
<dbReference type="PROSITE" id="PS50929">
    <property type="entry name" value="ABC_TM1F"/>
    <property type="match status" value="1"/>
</dbReference>
<dbReference type="GO" id="GO:0140359">
    <property type="term" value="F:ABC-type transporter activity"/>
    <property type="evidence" value="ECO:0007669"/>
    <property type="project" value="InterPro"/>
</dbReference>
<evidence type="ECO:0008006" key="14">
    <source>
        <dbReference type="Google" id="ProtNLM"/>
    </source>
</evidence>
<feature type="transmembrane region" description="Helical" evidence="9">
    <location>
        <begin position="560"/>
        <end position="584"/>
    </location>
</feature>
<dbReference type="Gene3D" id="3.40.50.300">
    <property type="entry name" value="P-loop containing nucleotide triphosphate hydrolases"/>
    <property type="match status" value="2"/>
</dbReference>
<gene>
    <name evidence="12" type="ORF">CEUSTIGMA_g4860.t1</name>
</gene>
<feature type="non-terminal residue" evidence="12">
    <location>
        <position position="876"/>
    </location>
</feature>
<dbReference type="Gene3D" id="1.20.1560.10">
    <property type="entry name" value="ABC transporter type 1, transmembrane domain"/>
    <property type="match status" value="1"/>
</dbReference>
<dbReference type="EMBL" id="BEGY01000024">
    <property type="protein sequence ID" value="GAX77414.1"/>
    <property type="molecule type" value="Genomic_DNA"/>
</dbReference>
<organism evidence="12 13">
    <name type="scientific">Chlamydomonas eustigma</name>
    <dbReference type="NCBI Taxonomy" id="1157962"/>
    <lineage>
        <taxon>Eukaryota</taxon>
        <taxon>Viridiplantae</taxon>
        <taxon>Chlorophyta</taxon>
        <taxon>core chlorophytes</taxon>
        <taxon>Chlorophyceae</taxon>
        <taxon>CS clade</taxon>
        <taxon>Chlamydomonadales</taxon>
        <taxon>Chlamydomonadaceae</taxon>
        <taxon>Chlamydomonas</taxon>
    </lineage>
</organism>
<dbReference type="InterPro" id="IPR039421">
    <property type="entry name" value="Type_1_exporter"/>
</dbReference>
<evidence type="ECO:0000256" key="3">
    <source>
        <dbReference type="ARBA" id="ARBA00022741"/>
    </source>
</evidence>
<feature type="transmembrane region" description="Helical" evidence="9">
    <location>
        <begin position="167"/>
        <end position="187"/>
    </location>
</feature>
<dbReference type="PANTHER" id="PTHR24221:SF654">
    <property type="entry name" value="ATP-BINDING CASSETTE SUB-FAMILY B MEMBER 6"/>
    <property type="match status" value="1"/>
</dbReference>
<dbReference type="AlphaFoldDB" id="A0A250X2V1"/>
<dbReference type="InterPro" id="IPR003439">
    <property type="entry name" value="ABC_transporter-like_ATP-bd"/>
</dbReference>
<evidence type="ECO:0000256" key="4">
    <source>
        <dbReference type="ARBA" id="ARBA00022840"/>
    </source>
</evidence>
<evidence type="ECO:0000256" key="1">
    <source>
        <dbReference type="ARBA" id="ARBA00004141"/>
    </source>
</evidence>